<accession>A0ABP0Z978</accession>
<evidence type="ECO:0000256" key="1">
    <source>
        <dbReference type="ARBA" id="ARBA00010617"/>
    </source>
</evidence>
<proteinExistence type="inferred from homology"/>
<keyword evidence="4" id="KW-1133">Transmembrane helix</keyword>
<evidence type="ECO:0000313" key="6">
    <source>
        <dbReference type="Proteomes" id="UP001642487"/>
    </source>
</evidence>
<keyword evidence="4" id="KW-0812">Transmembrane</keyword>
<dbReference type="SUPFAM" id="SSF48264">
    <property type="entry name" value="Cytochrome P450"/>
    <property type="match status" value="1"/>
</dbReference>
<keyword evidence="2" id="KW-0479">Metal-binding</keyword>
<name>A0ABP0Z978_9ROSI</name>
<feature type="transmembrane region" description="Helical" evidence="4">
    <location>
        <begin position="145"/>
        <end position="164"/>
    </location>
</feature>
<dbReference type="InterPro" id="IPR036396">
    <property type="entry name" value="Cyt_P450_sf"/>
</dbReference>
<protein>
    <recommendedName>
        <fullName evidence="7">Cytochrome P450 71A1-like</fullName>
    </recommendedName>
</protein>
<dbReference type="Gene3D" id="1.10.630.10">
    <property type="entry name" value="Cytochrome P450"/>
    <property type="match status" value="1"/>
</dbReference>
<evidence type="ECO:0000313" key="5">
    <source>
        <dbReference type="EMBL" id="CAK9327172.1"/>
    </source>
</evidence>
<keyword evidence="4" id="KW-0472">Membrane</keyword>
<keyword evidence="3" id="KW-0408">Iron</keyword>
<gene>
    <name evidence="5" type="ORF">CITCOLO1_LOCUS19541</name>
</gene>
<dbReference type="EMBL" id="OZ021742">
    <property type="protein sequence ID" value="CAK9327172.1"/>
    <property type="molecule type" value="Genomic_DNA"/>
</dbReference>
<evidence type="ECO:0000256" key="2">
    <source>
        <dbReference type="ARBA" id="ARBA00022723"/>
    </source>
</evidence>
<keyword evidence="6" id="KW-1185">Reference proteome</keyword>
<evidence type="ECO:0000256" key="3">
    <source>
        <dbReference type="ARBA" id="ARBA00023004"/>
    </source>
</evidence>
<dbReference type="PANTHER" id="PTHR47955:SF15">
    <property type="entry name" value="CYTOCHROME P450 71A2-LIKE"/>
    <property type="match status" value="1"/>
</dbReference>
<organism evidence="5 6">
    <name type="scientific">Citrullus colocynthis</name>
    <name type="common">colocynth</name>
    <dbReference type="NCBI Taxonomy" id="252529"/>
    <lineage>
        <taxon>Eukaryota</taxon>
        <taxon>Viridiplantae</taxon>
        <taxon>Streptophyta</taxon>
        <taxon>Embryophyta</taxon>
        <taxon>Tracheophyta</taxon>
        <taxon>Spermatophyta</taxon>
        <taxon>Magnoliopsida</taxon>
        <taxon>eudicotyledons</taxon>
        <taxon>Gunneridae</taxon>
        <taxon>Pentapetalae</taxon>
        <taxon>rosids</taxon>
        <taxon>fabids</taxon>
        <taxon>Cucurbitales</taxon>
        <taxon>Cucurbitaceae</taxon>
        <taxon>Benincaseae</taxon>
        <taxon>Citrullus</taxon>
    </lineage>
</organism>
<evidence type="ECO:0000256" key="4">
    <source>
        <dbReference type="SAM" id="Phobius"/>
    </source>
</evidence>
<reference evidence="5 6" key="1">
    <citation type="submission" date="2024-03" db="EMBL/GenBank/DDBJ databases">
        <authorList>
            <person name="Gkanogiannis A."/>
            <person name="Becerra Lopez-Lavalle L."/>
        </authorList>
    </citation>
    <scope>NUCLEOTIDE SEQUENCE [LARGE SCALE GENOMIC DNA]</scope>
</reference>
<dbReference type="Pfam" id="PF00067">
    <property type="entry name" value="p450"/>
    <property type="match status" value="1"/>
</dbReference>
<evidence type="ECO:0008006" key="7">
    <source>
        <dbReference type="Google" id="ProtNLM"/>
    </source>
</evidence>
<comment type="similarity">
    <text evidence="1">Belongs to the cytochrome P450 family.</text>
</comment>
<dbReference type="PANTHER" id="PTHR47955">
    <property type="entry name" value="CYTOCHROME P450 FAMILY 71 PROTEIN"/>
    <property type="match status" value="1"/>
</dbReference>
<sequence>MFLKLGRTPTLVVSSPKMAREVMKTHDLKFSNRPQTTARKFLLYGCQDMAFSQYGEYWRRAKKMCVLELLSAKRVESFQYVRDEEVGLLIDRIRKSCDVVCGDECVNLKQMFMSTSNNKIARCVLGEKFEDENGKSRFGDVSRRILVLLAAFCVGDFFPAFGWVDVVRGFIRELKTTFRILDGFFNKVIEEHRTKMNVGKSDEGKDFVDIMLQLQQDDMFDYLDFSLDRLKAILLLPDGSVLDVEEENGLTVCKKNPLHLKPVPFM</sequence>
<dbReference type="InterPro" id="IPR001128">
    <property type="entry name" value="Cyt_P450"/>
</dbReference>
<dbReference type="Proteomes" id="UP001642487">
    <property type="component" value="Chromosome 8"/>
</dbReference>